<proteinExistence type="predicted"/>
<evidence type="ECO:0000313" key="1">
    <source>
        <dbReference type="EMBL" id="KAG9445333.1"/>
    </source>
</evidence>
<keyword evidence="2" id="KW-1185">Reference proteome</keyword>
<gene>
    <name evidence="1" type="ORF">H6P81_016673</name>
</gene>
<dbReference type="EMBL" id="JAINDJ010000006">
    <property type="protein sequence ID" value="KAG9445333.1"/>
    <property type="molecule type" value="Genomic_DNA"/>
</dbReference>
<evidence type="ECO:0000313" key="2">
    <source>
        <dbReference type="Proteomes" id="UP000825729"/>
    </source>
</evidence>
<protein>
    <submittedName>
        <fullName evidence="1">Uncharacterized protein</fullName>
    </submittedName>
</protein>
<organism evidence="1 2">
    <name type="scientific">Aristolochia fimbriata</name>
    <name type="common">White veined hardy Dutchman's pipe vine</name>
    <dbReference type="NCBI Taxonomy" id="158543"/>
    <lineage>
        <taxon>Eukaryota</taxon>
        <taxon>Viridiplantae</taxon>
        <taxon>Streptophyta</taxon>
        <taxon>Embryophyta</taxon>
        <taxon>Tracheophyta</taxon>
        <taxon>Spermatophyta</taxon>
        <taxon>Magnoliopsida</taxon>
        <taxon>Magnoliidae</taxon>
        <taxon>Piperales</taxon>
        <taxon>Aristolochiaceae</taxon>
        <taxon>Aristolochia</taxon>
    </lineage>
</organism>
<accession>A0AAV7E9D3</accession>
<reference evidence="1 2" key="1">
    <citation type="submission" date="2021-07" db="EMBL/GenBank/DDBJ databases">
        <title>The Aristolochia fimbriata genome: insights into angiosperm evolution, floral development and chemical biosynthesis.</title>
        <authorList>
            <person name="Jiao Y."/>
        </authorList>
    </citation>
    <scope>NUCLEOTIDE SEQUENCE [LARGE SCALE GENOMIC DNA]</scope>
    <source>
        <strain evidence="1">IBCAS-2021</strain>
        <tissue evidence="1">Leaf</tissue>
    </source>
</reference>
<dbReference type="Proteomes" id="UP000825729">
    <property type="component" value="Unassembled WGS sequence"/>
</dbReference>
<comment type="caution">
    <text evidence="1">The sequence shown here is derived from an EMBL/GenBank/DDBJ whole genome shotgun (WGS) entry which is preliminary data.</text>
</comment>
<sequence>MSFLQTPLPRVVPRGFCRLVFTLPTEIFHISASVNGRNGFLRVLEEASFGCITLKGHMALCVSSLLQLGKLPASAHAFSSDNDLLE</sequence>
<dbReference type="AlphaFoldDB" id="A0AAV7E9D3"/>
<name>A0AAV7E9D3_ARIFI</name>